<feature type="domain" description="Mur ligase central" evidence="14">
    <location>
        <begin position="106"/>
        <end position="302"/>
    </location>
</feature>
<keyword evidence="2 10" id="KW-0436">Ligase</keyword>
<dbReference type="Gene3D" id="3.90.190.20">
    <property type="entry name" value="Mur ligase, C-terminal domain"/>
    <property type="match status" value="1"/>
</dbReference>
<evidence type="ECO:0000256" key="5">
    <source>
        <dbReference type="ARBA" id="ARBA00022840"/>
    </source>
</evidence>
<dbReference type="Pfam" id="PF01225">
    <property type="entry name" value="Mur_ligase"/>
    <property type="match status" value="1"/>
</dbReference>
<dbReference type="GO" id="GO:0051301">
    <property type="term" value="P:cell division"/>
    <property type="evidence" value="ECO:0007669"/>
    <property type="project" value="UniProtKB-KW"/>
</dbReference>
<dbReference type="Gene3D" id="3.40.1190.10">
    <property type="entry name" value="Mur-like, catalytic domain"/>
    <property type="match status" value="1"/>
</dbReference>
<dbReference type="InterPro" id="IPR005863">
    <property type="entry name" value="UDP-N-AcMur_synth"/>
</dbReference>
<dbReference type="Gene3D" id="3.40.1390.10">
    <property type="entry name" value="MurE/MurF, N-terminal domain"/>
    <property type="match status" value="1"/>
</dbReference>
<dbReference type="GO" id="GO:0009252">
    <property type="term" value="P:peptidoglycan biosynthetic process"/>
    <property type="evidence" value="ECO:0007669"/>
    <property type="project" value="UniProtKB-UniRule"/>
</dbReference>
<evidence type="ECO:0000313" key="15">
    <source>
        <dbReference type="EMBL" id="MBB1485485.1"/>
    </source>
</evidence>
<evidence type="ECO:0000259" key="14">
    <source>
        <dbReference type="Pfam" id="PF08245"/>
    </source>
</evidence>
<dbReference type="PANTHER" id="PTHR43024:SF1">
    <property type="entry name" value="UDP-N-ACETYLMURAMOYL-TRIPEPTIDE--D-ALANYL-D-ALANINE LIGASE"/>
    <property type="match status" value="1"/>
</dbReference>
<dbReference type="UniPathway" id="UPA00219"/>
<sequence>MMRALSLSELQKTFGGQLINGDAEFSQLVIDSRKVSHGDLFVALKGERFDGHQFCSSVVSQGAVALVVSEPQPLPVAQWLVADTHLALAQIASFNRQLFTGPVISVTGNSGKTTVKEMLGAILSLSGCPLITSGNFNNDIGVPLTLLRLQQEHDYAVIELGANHLGEIAYTADLARPQAGIVLNVTGAHLGEFGSMDNIALAKSELLSALPDHGVAIINGDDAYAPYWLNKAEGRRTLVYSVKTSPSCDTREKRVERQVGGHSIQATTTGYYFVLCMPDGEFPVQLNVPARHNVSNALAAAAGAYSLGIPSGQIVKGLEQFSGIKGRLQTLSGLAGATLLNDSYNANPGAVQAAVDTLMDFPGKRILVLGDVGELGDEAERLHFEMGIYARSAGVDELWTQGTLSQNAARGFGEDSRHFDDQVNLIAELKQAVTADSVLLIKGSRSAAMDKVSDALMDKSEI</sequence>
<keyword evidence="6 10" id="KW-0133">Cell shape</keyword>
<dbReference type="InterPro" id="IPR036565">
    <property type="entry name" value="Mur-like_cat_sf"/>
</dbReference>
<dbReference type="PANTHER" id="PTHR43024">
    <property type="entry name" value="UDP-N-ACETYLMURAMOYL-TRIPEPTIDE--D-ALANYL-D-ALANINE LIGASE"/>
    <property type="match status" value="1"/>
</dbReference>
<dbReference type="InterPro" id="IPR036615">
    <property type="entry name" value="Mur_ligase_C_dom_sf"/>
</dbReference>
<keyword evidence="3 10" id="KW-0132">Cell division</keyword>
<dbReference type="Pfam" id="PF02875">
    <property type="entry name" value="Mur_ligase_C"/>
    <property type="match status" value="1"/>
</dbReference>
<comment type="pathway">
    <text evidence="10 11">Cell wall biogenesis; peptidoglycan biosynthesis.</text>
</comment>
<comment type="subcellular location">
    <subcellularLocation>
        <location evidence="10 11">Cytoplasm</location>
    </subcellularLocation>
</comment>
<dbReference type="EMBL" id="JACJFM010000002">
    <property type="protein sequence ID" value="MBB1485485.1"/>
    <property type="molecule type" value="Genomic_DNA"/>
</dbReference>
<keyword evidence="4 10" id="KW-0547">Nucleotide-binding</keyword>
<evidence type="ECO:0000256" key="11">
    <source>
        <dbReference type="RuleBase" id="RU004136"/>
    </source>
</evidence>
<dbReference type="GO" id="GO:0008360">
    <property type="term" value="P:regulation of cell shape"/>
    <property type="evidence" value="ECO:0007669"/>
    <property type="project" value="UniProtKB-KW"/>
</dbReference>
<dbReference type="AlphaFoldDB" id="A0A839IJZ1"/>
<reference evidence="15 16" key="1">
    <citation type="submission" date="2020-08" db="EMBL/GenBank/DDBJ databases">
        <title>Oceanospirillum sp. nov. isolated from marine sediment.</title>
        <authorList>
            <person name="Ji X."/>
        </authorList>
    </citation>
    <scope>NUCLEOTIDE SEQUENCE [LARGE SCALE GENOMIC DNA]</scope>
    <source>
        <strain evidence="15 16">D5</strain>
    </source>
</reference>
<accession>A0A839IJZ1</accession>
<comment type="catalytic activity">
    <reaction evidence="10 11">
        <text>D-alanyl-D-alanine + UDP-N-acetyl-alpha-D-muramoyl-L-alanyl-gamma-D-glutamyl-meso-2,6-diaminopimelate + ATP = UDP-N-acetyl-alpha-D-muramoyl-L-alanyl-gamma-D-glutamyl-meso-2,6-diaminopimeloyl-D-alanyl-D-alanine + ADP + phosphate + H(+)</text>
        <dbReference type="Rhea" id="RHEA:28374"/>
        <dbReference type="ChEBI" id="CHEBI:15378"/>
        <dbReference type="ChEBI" id="CHEBI:30616"/>
        <dbReference type="ChEBI" id="CHEBI:43474"/>
        <dbReference type="ChEBI" id="CHEBI:57822"/>
        <dbReference type="ChEBI" id="CHEBI:61386"/>
        <dbReference type="ChEBI" id="CHEBI:83905"/>
        <dbReference type="ChEBI" id="CHEBI:456216"/>
        <dbReference type="EC" id="6.3.2.10"/>
    </reaction>
</comment>
<dbReference type="SUPFAM" id="SSF63418">
    <property type="entry name" value="MurE/MurF N-terminal domain"/>
    <property type="match status" value="1"/>
</dbReference>
<dbReference type="SUPFAM" id="SSF53244">
    <property type="entry name" value="MurD-like peptide ligases, peptide-binding domain"/>
    <property type="match status" value="1"/>
</dbReference>
<keyword evidence="9 10" id="KW-0961">Cell wall biogenesis/degradation</keyword>
<keyword evidence="8 10" id="KW-0131">Cell cycle</keyword>
<dbReference type="GO" id="GO:0047480">
    <property type="term" value="F:UDP-N-acetylmuramoyl-tripeptide-D-alanyl-D-alanine ligase activity"/>
    <property type="evidence" value="ECO:0007669"/>
    <property type="project" value="UniProtKB-UniRule"/>
</dbReference>
<evidence type="ECO:0000256" key="3">
    <source>
        <dbReference type="ARBA" id="ARBA00022618"/>
    </source>
</evidence>
<dbReference type="GO" id="GO:0005737">
    <property type="term" value="C:cytoplasm"/>
    <property type="evidence" value="ECO:0007669"/>
    <property type="project" value="UniProtKB-SubCell"/>
</dbReference>
<comment type="caution">
    <text evidence="15">The sequence shown here is derived from an EMBL/GenBank/DDBJ whole genome shotgun (WGS) entry which is preliminary data.</text>
</comment>
<feature type="domain" description="Mur ligase C-terminal" evidence="13">
    <location>
        <begin position="326"/>
        <end position="445"/>
    </location>
</feature>
<dbReference type="HAMAP" id="MF_02019">
    <property type="entry name" value="MurF"/>
    <property type="match status" value="1"/>
</dbReference>
<keyword evidence="5 10" id="KW-0067">ATP-binding</keyword>
<evidence type="ECO:0000259" key="12">
    <source>
        <dbReference type="Pfam" id="PF01225"/>
    </source>
</evidence>
<evidence type="ECO:0000259" key="13">
    <source>
        <dbReference type="Pfam" id="PF02875"/>
    </source>
</evidence>
<dbReference type="SUPFAM" id="SSF53623">
    <property type="entry name" value="MurD-like peptide ligases, catalytic domain"/>
    <property type="match status" value="1"/>
</dbReference>
<proteinExistence type="inferred from homology"/>
<feature type="domain" description="Mur ligase N-terminal catalytic" evidence="12">
    <location>
        <begin position="26"/>
        <end position="78"/>
    </location>
</feature>
<gene>
    <name evidence="10" type="primary">murF</name>
    <name evidence="15" type="ORF">H4O21_02525</name>
</gene>
<dbReference type="Pfam" id="PF08245">
    <property type="entry name" value="Mur_ligase_M"/>
    <property type="match status" value="1"/>
</dbReference>
<evidence type="ECO:0000256" key="7">
    <source>
        <dbReference type="ARBA" id="ARBA00022984"/>
    </source>
</evidence>
<dbReference type="InterPro" id="IPR013221">
    <property type="entry name" value="Mur_ligase_cen"/>
</dbReference>
<keyword evidence="7 10" id="KW-0573">Peptidoglycan synthesis</keyword>
<name>A0A839IJZ1_9GAMM</name>
<comment type="caution">
    <text evidence="10">Lacks conserved residue(s) required for the propagation of feature annotation.</text>
</comment>
<dbReference type="EC" id="6.3.2.10" evidence="10 11"/>
<evidence type="ECO:0000256" key="8">
    <source>
        <dbReference type="ARBA" id="ARBA00023306"/>
    </source>
</evidence>
<protein>
    <recommendedName>
        <fullName evidence="10 11">UDP-N-acetylmuramoyl-tripeptide--D-alanyl-D-alanine ligase</fullName>
        <ecNumber evidence="10 11">6.3.2.10</ecNumber>
    </recommendedName>
    <alternativeName>
        <fullName evidence="10">D-alanyl-D-alanine-adding enzyme</fullName>
    </alternativeName>
</protein>
<dbReference type="InterPro" id="IPR051046">
    <property type="entry name" value="MurCDEF_CellWall_CoF430Synth"/>
</dbReference>
<dbReference type="GO" id="GO:0005524">
    <property type="term" value="F:ATP binding"/>
    <property type="evidence" value="ECO:0007669"/>
    <property type="project" value="UniProtKB-UniRule"/>
</dbReference>
<dbReference type="InterPro" id="IPR000713">
    <property type="entry name" value="Mur_ligase_N"/>
</dbReference>
<comment type="function">
    <text evidence="10 11">Involved in cell wall formation. Catalyzes the final step in the synthesis of UDP-N-acetylmuramoyl-pentapeptide, the precursor of murein.</text>
</comment>
<dbReference type="RefSeq" id="WP_182807261.1">
    <property type="nucleotide sequence ID" value="NZ_JACJFM010000002.1"/>
</dbReference>
<dbReference type="NCBIfam" id="TIGR01143">
    <property type="entry name" value="murF"/>
    <property type="match status" value="1"/>
</dbReference>
<dbReference type="InterPro" id="IPR004101">
    <property type="entry name" value="Mur_ligase_C"/>
</dbReference>
<evidence type="ECO:0000313" key="16">
    <source>
        <dbReference type="Proteomes" id="UP000565262"/>
    </source>
</evidence>
<evidence type="ECO:0000256" key="4">
    <source>
        <dbReference type="ARBA" id="ARBA00022741"/>
    </source>
</evidence>
<evidence type="ECO:0000256" key="6">
    <source>
        <dbReference type="ARBA" id="ARBA00022960"/>
    </source>
</evidence>
<keyword evidence="1 10" id="KW-0963">Cytoplasm</keyword>
<evidence type="ECO:0000256" key="10">
    <source>
        <dbReference type="HAMAP-Rule" id="MF_02019"/>
    </source>
</evidence>
<dbReference type="Proteomes" id="UP000565262">
    <property type="component" value="Unassembled WGS sequence"/>
</dbReference>
<dbReference type="InterPro" id="IPR035911">
    <property type="entry name" value="MurE/MurF_N"/>
</dbReference>
<evidence type="ECO:0000256" key="9">
    <source>
        <dbReference type="ARBA" id="ARBA00023316"/>
    </source>
</evidence>
<evidence type="ECO:0000256" key="1">
    <source>
        <dbReference type="ARBA" id="ARBA00022490"/>
    </source>
</evidence>
<keyword evidence="16" id="KW-1185">Reference proteome</keyword>
<dbReference type="GO" id="GO:0071555">
    <property type="term" value="P:cell wall organization"/>
    <property type="evidence" value="ECO:0007669"/>
    <property type="project" value="UniProtKB-KW"/>
</dbReference>
<organism evidence="15 16">
    <name type="scientific">Oceanospirillum sediminis</name>
    <dbReference type="NCBI Taxonomy" id="2760088"/>
    <lineage>
        <taxon>Bacteria</taxon>
        <taxon>Pseudomonadati</taxon>
        <taxon>Pseudomonadota</taxon>
        <taxon>Gammaproteobacteria</taxon>
        <taxon>Oceanospirillales</taxon>
        <taxon>Oceanospirillaceae</taxon>
        <taxon>Oceanospirillum</taxon>
    </lineage>
</organism>
<evidence type="ECO:0000256" key="2">
    <source>
        <dbReference type="ARBA" id="ARBA00022598"/>
    </source>
</evidence>
<comment type="similarity">
    <text evidence="10">Belongs to the MurCDEF family. MurF subfamily.</text>
</comment>